<keyword evidence="3" id="KW-1185">Reference proteome</keyword>
<protein>
    <submittedName>
        <fullName evidence="2">Uncharacterized protein</fullName>
    </submittedName>
</protein>
<gene>
    <name evidence="2" type="ORF">FF38_01830</name>
</gene>
<dbReference type="AlphaFoldDB" id="A0A0L0CIN8"/>
<sequence>MGCCASKDLDKKKSWSPSETNNGVAKLSAKRRKRKEAD</sequence>
<accession>A0A0L0CIN8</accession>
<evidence type="ECO:0000313" key="3">
    <source>
        <dbReference type="Proteomes" id="UP000037069"/>
    </source>
</evidence>
<feature type="compositionally biased region" description="Basic residues" evidence="1">
    <location>
        <begin position="28"/>
        <end position="38"/>
    </location>
</feature>
<evidence type="ECO:0000313" key="2">
    <source>
        <dbReference type="EMBL" id="KNC32273.1"/>
    </source>
</evidence>
<name>A0A0L0CIN8_LUCCU</name>
<organism evidence="2 3">
    <name type="scientific">Lucilia cuprina</name>
    <name type="common">Green bottle fly</name>
    <name type="synonym">Australian sheep blowfly</name>
    <dbReference type="NCBI Taxonomy" id="7375"/>
    <lineage>
        <taxon>Eukaryota</taxon>
        <taxon>Metazoa</taxon>
        <taxon>Ecdysozoa</taxon>
        <taxon>Arthropoda</taxon>
        <taxon>Hexapoda</taxon>
        <taxon>Insecta</taxon>
        <taxon>Pterygota</taxon>
        <taxon>Neoptera</taxon>
        <taxon>Endopterygota</taxon>
        <taxon>Diptera</taxon>
        <taxon>Brachycera</taxon>
        <taxon>Muscomorpha</taxon>
        <taxon>Oestroidea</taxon>
        <taxon>Calliphoridae</taxon>
        <taxon>Luciliinae</taxon>
        <taxon>Lucilia</taxon>
    </lineage>
</organism>
<proteinExistence type="predicted"/>
<comment type="caution">
    <text evidence="2">The sequence shown here is derived from an EMBL/GenBank/DDBJ whole genome shotgun (WGS) entry which is preliminary data.</text>
</comment>
<reference evidence="2 3" key="1">
    <citation type="journal article" date="2015" name="Nat. Commun.">
        <title>Lucilia cuprina genome unlocks parasitic fly biology to underpin future interventions.</title>
        <authorList>
            <person name="Anstead C.A."/>
            <person name="Korhonen P.K."/>
            <person name="Young N.D."/>
            <person name="Hall R.S."/>
            <person name="Jex A.R."/>
            <person name="Murali S.C."/>
            <person name="Hughes D.S."/>
            <person name="Lee S.F."/>
            <person name="Perry T."/>
            <person name="Stroehlein A.J."/>
            <person name="Ansell B.R."/>
            <person name="Breugelmans B."/>
            <person name="Hofmann A."/>
            <person name="Qu J."/>
            <person name="Dugan S."/>
            <person name="Lee S.L."/>
            <person name="Chao H."/>
            <person name="Dinh H."/>
            <person name="Han Y."/>
            <person name="Doddapaneni H.V."/>
            <person name="Worley K.C."/>
            <person name="Muzny D.M."/>
            <person name="Ioannidis P."/>
            <person name="Waterhouse R.M."/>
            <person name="Zdobnov E.M."/>
            <person name="James P.J."/>
            <person name="Bagnall N.H."/>
            <person name="Kotze A.C."/>
            <person name="Gibbs R.A."/>
            <person name="Richards S."/>
            <person name="Batterham P."/>
            <person name="Gasser R.B."/>
        </authorList>
    </citation>
    <scope>NUCLEOTIDE SEQUENCE [LARGE SCALE GENOMIC DNA]</scope>
    <source>
        <strain evidence="2 3">LS</strain>
        <tissue evidence="2">Full body</tissue>
    </source>
</reference>
<dbReference type="EMBL" id="JRES01000325">
    <property type="protein sequence ID" value="KNC32273.1"/>
    <property type="molecule type" value="Genomic_DNA"/>
</dbReference>
<dbReference type="Proteomes" id="UP000037069">
    <property type="component" value="Unassembled WGS sequence"/>
</dbReference>
<feature type="region of interest" description="Disordered" evidence="1">
    <location>
        <begin position="1"/>
        <end position="38"/>
    </location>
</feature>
<evidence type="ECO:0000256" key="1">
    <source>
        <dbReference type="SAM" id="MobiDB-lite"/>
    </source>
</evidence>